<dbReference type="EMBL" id="JABCIY010000007">
    <property type="protein sequence ID" value="KAF7197795.1"/>
    <property type="molecule type" value="Genomic_DNA"/>
</dbReference>
<dbReference type="PANTHER" id="PTHR37331">
    <property type="entry name" value="YALI0F11671P"/>
    <property type="match status" value="1"/>
</dbReference>
<dbReference type="AlphaFoldDB" id="A0A8H6VT39"/>
<sequence>MVTVLTASRQVFGFQSLRLIARTSPATLRRALSTLPDNEHIYVHDVPSSPSKQYLLSFLPNEPPIASLAIGTTSEIPPTEQPEKLQGNREFLDMLHHVIAENATKDPDVQAQAAMYASQAGSALGSGGMFFPGNHPSQQRQRTRRQSSTKQYGGGGGTGGDGAGGASAQGGMGGAGRGGYIHVSDQRNPPDFGRVAWPEDIFGSLEIDGSGNFVDGTGRYQRSGTYRIATHEGILGLSSYLREKLVEKLKELDAQARKNS</sequence>
<keyword evidence="3" id="KW-1185">Reference proteome</keyword>
<feature type="compositionally biased region" description="Gly residues" evidence="1">
    <location>
        <begin position="152"/>
        <end position="179"/>
    </location>
</feature>
<feature type="region of interest" description="Disordered" evidence="1">
    <location>
        <begin position="126"/>
        <end position="182"/>
    </location>
</feature>
<reference evidence="2" key="1">
    <citation type="submission" date="2020-04" db="EMBL/GenBank/DDBJ databases">
        <title>Draft genome resource of the tomato pathogen Pseudocercospora fuligena.</title>
        <authorList>
            <person name="Zaccaron A."/>
        </authorList>
    </citation>
    <scope>NUCLEOTIDE SEQUENCE</scope>
    <source>
        <strain evidence="2">PF001</strain>
    </source>
</reference>
<evidence type="ECO:0000313" key="2">
    <source>
        <dbReference type="EMBL" id="KAF7197795.1"/>
    </source>
</evidence>
<comment type="caution">
    <text evidence="2">The sequence shown here is derived from an EMBL/GenBank/DDBJ whole genome shotgun (WGS) entry which is preliminary data.</text>
</comment>
<accession>A0A8H6VT39</accession>
<protein>
    <submittedName>
        <fullName evidence="2">Uncharacterized protein</fullName>
    </submittedName>
</protein>
<dbReference type="Proteomes" id="UP000660729">
    <property type="component" value="Unassembled WGS sequence"/>
</dbReference>
<evidence type="ECO:0000256" key="1">
    <source>
        <dbReference type="SAM" id="MobiDB-lite"/>
    </source>
</evidence>
<proteinExistence type="predicted"/>
<evidence type="ECO:0000313" key="3">
    <source>
        <dbReference type="Proteomes" id="UP000660729"/>
    </source>
</evidence>
<gene>
    <name evidence="2" type="ORF">HII31_00884</name>
</gene>
<name>A0A8H6VT39_9PEZI</name>
<dbReference type="OrthoDB" id="5397701at2759"/>
<dbReference type="PANTHER" id="PTHR37331:SF1">
    <property type="entry name" value="YALI0F11671P"/>
    <property type="match status" value="1"/>
</dbReference>
<organism evidence="2 3">
    <name type="scientific">Pseudocercospora fuligena</name>
    <dbReference type="NCBI Taxonomy" id="685502"/>
    <lineage>
        <taxon>Eukaryota</taxon>
        <taxon>Fungi</taxon>
        <taxon>Dikarya</taxon>
        <taxon>Ascomycota</taxon>
        <taxon>Pezizomycotina</taxon>
        <taxon>Dothideomycetes</taxon>
        <taxon>Dothideomycetidae</taxon>
        <taxon>Mycosphaerellales</taxon>
        <taxon>Mycosphaerellaceae</taxon>
        <taxon>Pseudocercospora</taxon>
    </lineage>
</organism>